<evidence type="ECO:0000259" key="1">
    <source>
        <dbReference type="PROSITE" id="PS51462"/>
    </source>
</evidence>
<organism evidence="2 3">
    <name type="scientific">Paenibacillus oceani</name>
    <dbReference type="NCBI Taxonomy" id="2772510"/>
    <lineage>
        <taxon>Bacteria</taxon>
        <taxon>Bacillati</taxon>
        <taxon>Bacillota</taxon>
        <taxon>Bacilli</taxon>
        <taxon>Bacillales</taxon>
        <taxon>Paenibacillaceae</taxon>
        <taxon>Paenibacillus</taxon>
    </lineage>
</organism>
<evidence type="ECO:0000313" key="2">
    <source>
        <dbReference type="EMBL" id="MBD2860834.1"/>
    </source>
</evidence>
<feature type="domain" description="Nudix hydrolase" evidence="1">
    <location>
        <begin position="32"/>
        <end position="171"/>
    </location>
</feature>
<name>A0A927C3V4_9BACL</name>
<dbReference type="Pfam" id="PF00293">
    <property type="entry name" value="NUDIX"/>
    <property type="match status" value="1"/>
</dbReference>
<dbReference type="PANTHER" id="PTHR10885">
    <property type="entry name" value="ISOPENTENYL-DIPHOSPHATE DELTA-ISOMERASE"/>
    <property type="match status" value="1"/>
</dbReference>
<dbReference type="AlphaFoldDB" id="A0A927C3V4"/>
<proteinExistence type="predicted"/>
<dbReference type="InterPro" id="IPR015797">
    <property type="entry name" value="NUDIX_hydrolase-like_dom_sf"/>
</dbReference>
<sequence length="210" mass="23798">MKAMKHEVFDIFDEQMNIIGTATRADTHKNGYWHQTFHCWIVTPSSEGPCLLLQKRHPGKDTHPDRYDITSAGHLLAGETVEDGVRELEEELGLRVRFDELIPIGTIPVEIRYRDLIDREFYHTFLYGCSQPLEAYTLQPDEVVGLVKVLAADASRLFGGEIDSIAASGVETGADGQSREVSRQLSRDDFVPHGADYYRHILDAVRRHFS</sequence>
<dbReference type="PANTHER" id="PTHR10885:SF0">
    <property type="entry name" value="ISOPENTENYL-DIPHOSPHATE DELTA-ISOMERASE"/>
    <property type="match status" value="1"/>
</dbReference>
<dbReference type="CDD" id="cd04692">
    <property type="entry name" value="NUDIX_Hydrolase"/>
    <property type="match status" value="1"/>
</dbReference>
<dbReference type="GO" id="GO:0003824">
    <property type="term" value="F:catalytic activity"/>
    <property type="evidence" value="ECO:0007669"/>
    <property type="project" value="UniProtKB-ARBA"/>
</dbReference>
<evidence type="ECO:0000313" key="3">
    <source>
        <dbReference type="Proteomes" id="UP000639396"/>
    </source>
</evidence>
<dbReference type="Proteomes" id="UP000639396">
    <property type="component" value="Unassembled WGS sequence"/>
</dbReference>
<dbReference type="InterPro" id="IPR000086">
    <property type="entry name" value="NUDIX_hydrolase_dom"/>
</dbReference>
<dbReference type="EMBL" id="JACXJA010000003">
    <property type="protein sequence ID" value="MBD2860834.1"/>
    <property type="molecule type" value="Genomic_DNA"/>
</dbReference>
<accession>A0A927C3V4</accession>
<dbReference type="Gene3D" id="3.90.79.10">
    <property type="entry name" value="Nucleoside Triphosphate Pyrophosphohydrolase"/>
    <property type="match status" value="1"/>
</dbReference>
<keyword evidence="3" id="KW-1185">Reference proteome</keyword>
<dbReference type="SUPFAM" id="SSF55811">
    <property type="entry name" value="Nudix"/>
    <property type="match status" value="1"/>
</dbReference>
<comment type="caution">
    <text evidence="2">The sequence shown here is derived from an EMBL/GenBank/DDBJ whole genome shotgun (WGS) entry which is preliminary data.</text>
</comment>
<protein>
    <submittedName>
        <fullName evidence="2">NUDIX domain-containing protein</fullName>
    </submittedName>
</protein>
<gene>
    <name evidence="2" type="ORF">IDH45_02395</name>
</gene>
<dbReference type="PROSITE" id="PS51462">
    <property type="entry name" value="NUDIX"/>
    <property type="match status" value="1"/>
</dbReference>
<reference evidence="2" key="1">
    <citation type="submission" date="2020-09" db="EMBL/GenBank/DDBJ databases">
        <title>A novel bacterium of genus Paenibacillus, isolated from South China Sea.</title>
        <authorList>
            <person name="Huang H."/>
            <person name="Mo K."/>
            <person name="Hu Y."/>
        </authorList>
    </citation>
    <scope>NUCLEOTIDE SEQUENCE</scope>
    <source>
        <strain evidence="2">IB182363</strain>
    </source>
</reference>